<feature type="compositionally biased region" description="Polar residues" evidence="1">
    <location>
        <begin position="76"/>
        <end position="93"/>
    </location>
</feature>
<sequence length="118" mass="13397">MEVPTTRSHRRLLKRARLKRCLIGFLRHSSVGVKNGYDEVNVQTSTKMYYKELCGKILFEPSTDCLKATDMYPNQPRISSSMANEPLTSQARSLRSDQARTRIGRYVATELEPSSVAT</sequence>
<comment type="caution">
    <text evidence="2">The sequence shown here is derived from an EMBL/GenBank/DDBJ whole genome shotgun (WGS) entry which is preliminary data.</text>
</comment>
<dbReference type="Proteomes" id="UP000266723">
    <property type="component" value="Unassembled WGS sequence"/>
</dbReference>
<evidence type="ECO:0000256" key="1">
    <source>
        <dbReference type="SAM" id="MobiDB-lite"/>
    </source>
</evidence>
<organism evidence="2 3">
    <name type="scientific">Brassica cretica</name>
    <name type="common">Mustard</name>
    <dbReference type="NCBI Taxonomy" id="69181"/>
    <lineage>
        <taxon>Eukaryota</taxon>
        <taxon>Viridiplantae</taxon>
        <taxon>Streptophyta</taxon>
        <taxon>Embryophyta</taxon>
        <taxon>Tracheophyta</taxon>
        <taxon>Spermatophyta</taxon>
        <taxon>Magnoliopsida</taxon>
        <taxon>eudicotyledons</taxon>
        <taxon>Gunneridae</taxon>
        <taxon>Pentapetalae</taxon>
        <taxon>rosids</taxon>
        <taxon>malvids</taxon>
        <taxon>Brassicales</taxon>
        <taxon>Brassicaceae</taxon>
        <taxon>Brassiceae</taxon>
        <taxon>Brassica</taxon>
    </lineage>
</organism>
<accession>A0ABQ7D0R6</accession>
<evidence type="ECO:0000313" key="2">
    <source>
        <dbReference type="EMBL" id="KAF3565172.1"/>
    </source>
</evidence>
<keyword evidence="3" id="KW-1185">Reference proteome</keyword>
<feature type="region of interest" description="Disordered" evidence="1">
    <location>
        <begin position="76"/>
        <end position="99"/>
    </location>
</feature>
<dbReference type="EMBL" id="QGKV02000759">
    <property type="protein sequence ID" value="KAF3565172.1"/>
    <property type="molecule type" value="Genomic_DNA"/>
</dbReference>
<evidence type="ECO:0000313" key="3">
    <source>
        <dbReference type="Proteomes" id="UP000266723"/>
    </source>
</evidence>
<protein>
    <submittedName>
        <fullName evidence="2">Uncharacterized protein</fullName>
    </submittedName>
</protein>
<name>A0ABQ7D0R6_BRACR</name>
<reference evidence="2 3" key="1">
    <citation type="journal article" date="2020" name="BMC Genomics">
        <title>Intraspecific diversification of the crop wild relative Brassica cretica Lam. using demographic model selection.</title>
        <authorList>
            <person name="Kioukis A."/>
            <person name="Michalopoulou V.A."/>
            <person name="Briers L."/>
            <person name="Pirintsos S."/>
            <person name="Studholme D.J."/>
            <person name="Pavlidis P."/>
            <person name="Sarris P.F."/>
        </authorList>
    </citation>
    <scope>NUCLEOTIDE SEQUENCE [LARGE SCALE GENOMIC DNA]</scope>
    <source>
        <strain evidence="3">cv. PFS-1207/04</strain>
    </source>
</reference>
<gene>
    <name evidence="2" type="ORF">DY000_02014636</name>
</gene>
<proteinExistence type="predicted"/>